<feature type="region of interest" description="Disordered" evidence="1">
    <location>
        <begin position="270"/>
        <end position="378"/>
    </location>
</feature>
<sequence length="842" mass="95114">MGWRDQHTPRGRSAEVEDSIQYLRRYLGEEQEEEENIEGSAQRRGMTSSRGKSDHKVATGVLPTSAVSGDWRTKGVSMGVATAPTRSTAITTTTTTTTVNNSLTGGNPSWGSASSTPRRRHSLGDRGNGSSGVSPGSDGDYVYGGSSLRNDRSSLRGEKYSSTRDRSARDMVSPVREPLRLRYGSSAQTPVGRPPLHQQRQQEQQRQKEEEEEEEEERQTGSLTRRGNMTGWREDDNNSLRREIRSTKDWERRSKDSHWTNRDNYGNRLREVYNDPYDNSSSNNQHRPRRYSSDKSTLDDYTEDEERQTFSANERVMTPRRGTENGISQRTNGHSSGKRTITTEGVTSISPRGGGNSNKNNNGNGMSMGDDGDIGSVSLTKQPNALKKKELTSLEKHDMSTYSSRDVFPYPIHDDNMRSIIFYLKNHYALEEEEYLRGIQTMTPEDVLGLIQCFYVDVYRTIRHARDVAGVGRAGFMDKDPDVDTVLISNNSPEMESHVHHRQQQQQGGRLETNSEMEERRELRRPPPEVPSTPPPAPTTTTTTTTTTTAAVNTNTNTRTMQSMKLPDAAHRSPPHYHVQPQSLSSPPHQHQQQQQYQQHQLRYPEGMPIDTMRPARTSSHSVHWDHTTSAPPTYEVANSSQHTLDTVSLSLEPPMEPRSGIVKRPLRRLMPLLRRGSTLCKHVAGGRPHLRFFRIEDQLGEDRSGQEAVMPHFVWYTNAPHNADLHDDQSSQSHQYEHHNNKNNNSNNKRPNEALSLPSLIGVHLLSAGDSTSDSMRRLFRRSKGVVVDHQRRSVAEGMCAVFRFEQRDVAVSFLTEADRQLWVGGMMGVVERNRELATQL</sequence>
<dbReference type="VEuPathDB" id="TriTrypDB:TM35_000271490"/>
<feature type="region of interest" description="Disordered" evidence="1">
    <location>
        <begin position="722"/>
        <end position="755"/>
    </location>
</feature>
<feature type="compositionally biased region" description="Polar residues" evidence="1">
    <location>
        <begin position="99"/>
        <end position="116"/>
    </location>
</feature>
<feature type="compositionally biased region" description="Low complexity" evidence="1">
    <location>
        <begin position="357"/>
        <end position="369"/>
    </location>
</feature>
<proteinExistence type="predicted"/>
<evidence type="ECO:0000259" key="2">
    <source>
        <dbReference type="Pfam" id="PF25406"/>
    </source>
</evidence>
<evidence type="ECO:0000313" key="4">
    <source>
        <dbReference type="Proteomes" id="UP000192257"/>
    </source>
</evidence>
<feature type="compositionally biased region" description="Basic and acidic residues" evidence="1">
    <location>
        <begin position="149"/>
        <end position="169"/>
    </location>
</feature>
<comment type="caution">
    <text evidence="3">The sequence shown here is derived from an EMBL/GenBank/DDBJ whole genome shotgun (WGS) entry which is preliminary data.</text>
</comment>
<dbReference type="Proteomes" id="UP000192257">
    <property type="component" value="Unassembled WGS sequence"/>
</dbReference>
<gene>
    <name evidence="3" type="ORF">TM35_000271490</name>
</gene>
<accession>A0A1X0NQW5</accession>
<feature type="compositionally biased region" description="Pro residues" evidence="1">
    <location>
        <begin position="528"/>
        <end position="538"/>
    </location>
</feature>
<feature type="compositionally biased region" description="Basic and acidic residues" evidence="1">
    <location>
        <begin position="724"/>
        <end position="741"/>
    </location>
</feature>
<feature type="compositionally biased region" description="Low complexity" evidence="1">
    <location>
        <begin position="87"/>
        <end position="98"/>
    </location>
</feature>
<dbReference type="AlphaFoldDB" id="A0A1X0NQW5"/>
<evidence type="ECO:0000256" key="1">
    <source>
        <dbReference type="SAM" id="MobiDB-lite"/>
    </source>
</evidence>
<feature type="compositionally biased region" description="Polar residues" evidence="1">
    <location>
        <begin position="617"/>
        <end position="642"/>
    </location>
</feature>
<dbReference type="Pfam" id="PF25406">
    <property type="entry name" value="PH_31"/>
    <property type="match status" value="2"/>
</dbReference>
<dbReference type="GeneID" id="39987822"/>
<feature type="region of interest" description="Disordered" evidence="1">
    <location>
        <begin position="493"/>
        <end position="642"/>
    </location>
</feature>
<feature type="compositionally biased region" description="Low complexity" evidence="1">
    <location>
        <begin position="131"/>
        <end position="147"/>
    </location>
</feature>
<dbReference type="InterPro" id="IPR057608">
    <property type="entry name" value="PH_2_kinetoplastids"/>
</dbReference>
<reference evidence="3 4" key="1">
    <citation type="submission" date="2017-03" db="EMBL/GenBank/DDBJ databases">
        <title>An alternative strategy for trypanosome survival in the mammalian bloodstream revealed through genome and transcriptome analysis of the ubiquitous bovine parasite Trypanosoma (Megatrypanum) theileri.</title>
        <authorList>
            <person name="Kelly S."/>
            <person name="Ivens A."/>
            <person name="Mott A."/>
            <person name="O'Neill E."/>
            <person name="Emms D."/>
            <person name="Macleod O."/>
            <person name="Voorheis P."/>
            <person name="Matthews J."/>
            <person name="Matthews K."/>
            <person name="Carrington M."/>
        </authorList>
    </citation>
    <scope>NUCLEOTIDE SEQUENCE [LARGE SCALE GENOMIC DNA]</scope>
    <source>
        <strain evidence="3">Edinburgh</strain>
    </source>
</reference>
<evidence type="ECO:0000313" key="3">
    <source>
        <dbReference type="EMBL" id="ORC86559.1"/>
    </source>
</evidence>
<feature type="region of interest" description="Disordered" evidence="1">
    <location>
        <begin position="87"/>
        <end position="240"/>
    </location>
</feature>
<keyword evidence="4" id="KW-1185">Reference proteome</keyword>
<feature type="compositionally biased region" description="Polar residues" evidence="1">
    <location>
        <begin position="325"/>
        <end position="350"/>
    </location>
</feature>
<organism evidence="3 4">
    <name type="scientific">Trypanosoma theileri</name>
    <dbReference type="NCBI Taxonomy" id="67003"/>
    <lineage>
        <taxon>Eukaryota</taxon>
        <taxon>Discoba</taxon>
        <taxon>Euglenozoa</taxon>
        <taxon>Kinetoplastea</taxon>
        <taxon>Metakinetoplastina</taxon>
        <taxon>Trypanosomatida</taxon>
        <taxon>Trypanosomatidae</taxon>
        <taxon>Trypanosoma</taxon>
    </lineage>
</organism>
<dbReference type="EMBL" id="NBCO01000027">
    <property type="protein sequence ID" value="ORC86559.1"/>
    <property type="molecule type" value="Genomic_DNA"/>
</dbReference>
<feature type="region of interest" description="Disordered" evidence="1">
    <location>
        <begin position="27"/>
        <end position="62"/>
    </location>
</feature>
<feature type="compositionally biased region" description="Low complexity" evidence="1">
    <location>
        <begin position="539"/>
        <end position="560"/>
    </location>
</feature>
<feature type="domain" description="PH-like" evidence="2">
    <location>
        <begin position="747"/>
        <end position="836"/>
    </location>
</feature>
<dbReference type="OrthoDB" id="243206at2759"/>
<protein>
    <recommendedName>
        <fullName evidence="2">PH-like domain-containing protein</fullName>
    </recommendedName>
</protein>
<feature type="compositionally biased region" description="Low complexity" evidence="1">
    <location>
        <begin position="580"/>
        <end position="601"/>
    </location>
</feature>
<dbReference type="RefSeq" id="XP_028880625.1">
    <property type="nucleotide sequence ID" value="XM_029028042.1"/>
</dbReference>
<feature type="domain" description="PH-like" evidence="2">
    <location>
        <begin position="655"/>
        <end position="720"/>
    </location>
</feature>
<name>A0A1X0NQW5_9TRYP</name>
<feature type="compositionally biased region" description="Basic and acidic residues" evidence="1">
    <location>
        <begin position="517"/>
        <end position="527"/>
    </location>
</feature>